<dbReference type="PANTHER" id="PTHR48153">
    <property type="entry name" value="UFM1-SPECIFIC PROTEASE 2"/>
    <property type="match status" value="1"/>
</dbReference>
<dbReference type="AlphaFoldDB" id="A0A817WQ54"/>
<dbReference type="PANTHER" id="PTHR48153:SF3">
    <property type="entry name" value="INACTIVE UFM1-SPECIFIC PROTEASE 1"/>
    <property type="match status" value="1"/>
</dbReference>
<accession>A0A817WQ54</accession>
<reference evidence="4" key="1">
    <citation type="submission" date="2021-02" db="EMBL/GenBank/DDBJ databases">
        <authorList>
            <person name="Nowell W R."/>
        </authorList>
    </citation>
    <scope>NUCLEOTIDE SEQUENCE</scope>
</reference>
<evidence type="ECO:0000313" key="6">
    <source>
        <dbReference type="Proteomes" id="UP000663825"/>
    </source>
</evidence>
<dbReference type="Proteomes" id="UP000663869">
    <property type="component" value="Unassembled WGS sequence"/>
</dbReference>
<dbReference type="EMBL" id="CAJNYU010003162">
    <property type="protein sequence ID" value="CAF3641034.1"/>
    <property type="molecule type" value="Genomic_DNA"/>
</dbReference>
<keyword evidence="2" id="KW-0378">Hydrolase</keyword>
<organism evidence="4 6">
    <name type="scientific">Rotaria socialis</name>
    <dbReference type="NCBI Taxonomy" id="392032"/>
    <lineage>
        <taxon>Eukaryota</taxon>
        <taxon>Metazoa</taxon>
        <taxon>Spiralia</taxon>
        <taxon>Gnathifera</taxon>
        <taxon>Rotifera</taxon>
        <taxon>Eurotatoria</taxon>
        <taxon>Bdelloidea</taxon>
        <taxon>Philodinida</taxon>
        <taxon>Philodinidae</taxon>
        <taxon>Rotaria</taxon>
    </lineage>
</organism>
<evidence type="ECO:0000313" key="5">
    <source>
        <dbReference type="EMBL" id="CAF3641034.1"/>
    </source>
</evidence>
<protein>
    <recommendedName>
        <fullName evidence="3">UFSP1/2/DUB catalytic domain-containing protein</fullName>
    </recommendedName>
</protein>
<comment type="caution">
    <text evidence="4">The sequence shown here is derived from an EMBL/GenBank/DDBJ whole genome shotgun (WGS) entry which is preliminary data.</text>
</comment>
<sequence>MTKMSLKIDQVLDEIDDTIDNVRGILYFYHYNCDEQDDRGWGCGYRTLQTLCSWVINNKQEYSSSIVPSITNIQEILVNLEDKPVSFIRSNQWIGTCEATMILSQLYDVDCKIMHISNGGDLLNYMSLLSKHFRDFGSPVMMGGDADAASKCILAVRSNKQLLILDPHYSGPSFTAINKLRESTSLRWYNVPNDFISSSFYNLCLPQFKKL</sequence>
<evidence type="ECO:0000256" key="1">
    <source>
        <dbReference type="ARBA" id="ARBA00008552"/>
    </source>
</evidence>
<evidence type="ECO:0000313" key="4">
    <source>
        <dbReference type="EMBL" id="CAF3358463.1"/>
    </source>
</evidence>
<feature type="domain" description="UFSP1/2/DUB catalytic" evidence="3">
    <location>
        <begin position="21"/>
        <end position="204"/>
    </location>
</feature>
<proteinExistence type="inferred from homology"/>
<evidence type="ECO:0000259" key="3">
    <source>
        <dbReference type="Pfam" id="PF07910"/>
    </source>
</evidence>
<name>A0A817WQ54_9BILA</name>
<dbReference type="Proteomes" id="UP000663825">
    <property type="component" value="Unassembled WGS sequence"/>
</dbReference>
<gene>
    <name evidence="5" type="ORF">FME351_LOCUS23965</name>
    <name evidence="4" type="ORF">TIS948_LOCUS23948</name>
</gene>
<dbReference type="InterPro" id="IPR012462">
    <property type="entry name" value="UFSP1/2_DUB_cat"/>
</dbReference>
<dbReference type="Gene3D" id="3.90.70.130">
    <property type="match status" value="1"/>
</dbReference>
<comment type="similarity">
    <text evidence="1">Belongs to the peptidase C78 family.</text>
</comment>
<dbReference type="SUPFAM" id="SSF54001">
    <property type="entry name" value="Cysteine proteinases"/>
    <property type="match status" value="1"/>
</dbReference>
<dbReference type="EMBL" id="CAJNXB010004119">
    <property type="protein sequence ID" value="CAF3358463.1"/>
    <property type="molecule type" value="Genomic_DNA"/>
</dbReference>
<dbReference type="GO" id="GO:0071567">
    <property type="term" value="F:deUFMylase activity"/>
    <property type="evidence" value="ECO:0007669"/>
    <property type="project" value="TreeGrafter"/>
</dbReference>
<dbReference type="InterPro" id="IPR038765">
    <property type="entry name" value="Papain-like_cys_pep_sf"/>
</dbReference>
<dbReference type="OrthoDB" id="417506at2759"/>
<evidence type="ECO:0000256" key="2">
    <source>
        <dbReference type="ARBA" id="ARBA00022801"/>
    </source>
</evidence>
<dbReference type="Pfam" id="PF07910">
    <property type="entry name" value="Peptidase_C78"/>
    <property type="match status" value="1"/>
</dbReference>